<dbReference type="PANTHER" id="PTHR48104">
    <property type="entry name" value="METACASPASE-4"/>
    <property type="match status" value="1"/>
</dbReference>
<dbReference type="GO" id="GO:0006508">
    <property type="term" value="P:proteolysis"/>
    <property type="evidence" value="ECO:0007669"/>
    <property type="project" value="InterPro"/>
</dbReference>
<comment type="similarity">
    <text evidence="1">Belongs to the peptidase C14B family.</text>
</comment>
<feature type="region of interest" description="Disordered" evidence="2">
    <location>
        <begin position="11"/>
        <end position="74"/>
    </location>
</feature>
<feature type="compositionally biased region" description="Low complexity" evidence="2">
    <location>
        <begin position="11"/>
        <end position="23"/>
    </location>
</feature>
<proteinExistence type="inferred from homology"/>
<accession>A0A8T0U8M6</accession>
<dbReference type="AlphaFoldDB" id="A0A8T0U8M6"/>
<feature type="compositionally biased region" description="Polar residues" evidence="2">
    <location>
        <begin position="233"/>
        <end position="259"/>
    </location>
</feature>
<dbReference type="GO" id="GO:0005737">
    <property type="term" value="C:cytoplasm"/>
    <property type="evidence" value="ECO:0007669"/>
    <property type="project" value="TreeGrafter"/>
</dbReference>
<dbReference type="PANTHER" id="PTHR48104:SF15">
    <property type="entry name" value="PEPTIDASE C14 CASPASE DOMAIN-CONTAINING PROTEIN"/>
    <property type="match status" value="1"/>
</dbReference>
<name>A0A8T0U8M6_PANVG</name>
<dbReference type="Pfam" id="PF00656">
    <property type="entry name" value="Peptidase_C14"/>
    <property type="match status" value="1"/>
</dbReference>
<dbReference type="GO" id="GO:0004197">
    <property type="term" value="F:cysteine-type endopeptidase activity"/>
    <property type="evidence" value="ECO:0007669"/>
    <property type="project" value="InterPro"/>
</dbReference>
<feature type="region of interest" description="Disordered" evidence="2">
    <location>
        <begin position="231"/>
        <end position="259"/>
    </location>
</feature>
<organism evidence="4 5">
    <name type="scientific">Panicum virgatum</name>
    <name type="common">Blackwell switchgrass</name>
    <dbReference type="NCBI Taxonomy" id="38727"/>
    <lineage>
        <taxon>Eukaryota</taxon>
        <taxon>Viridiplantae</taxon>
        <taxon>Streptophyta</taxon>
        <taxon>Embryophyta</taxon>
        <taxon>Tracheophyta</taxon>
        <taxon>Spermatophyta</taxon>
        <taxon>Magnoliopsida</taxon>
        <taxon>Liliopsida</taxon>
        <taxon>Poales</taxon>
        <taxon>Poaceae</taxon>
        <taxon>PACMAD clade</taxon>
        <taxon>Panicoideae</taxon>
        <taxon>Panicodae</taxon>
        <taxon>Paniceae</taxon>
        <taxon>Panicinae</taxon>
        <taxon>Panicum</taxon>
        <taxon>Panicum sect. Hiantes</taxon>
    </lineage>
</organism>
<dbReference type="OrthoDB" id="3223806at2759"/>
<reference evidence="4" key="1">
    <citation type="submission" date="2020-05" db="EMBL/GenBank/DDBJ databases">
        <title>WGS assembly of Panicum virgatum.</title>
        <authorList>
            <person name="Lovell J.T."/>
            <person name="Jenkins J."/>
            <person name="Shu S."/>
            <person name="Juenger T.E."/>
            <person name="Schmutz J."/>
        </authorList>
    </citation>
    <scope>NUCLEOTIDE SEQUENCE</scope>
    <source>
        <strain evidence="4">AP13</strain>
    </source>
</reference>
<feature type="domain" description="Peptidase C14 caspase" evidence="3">
    <location>
        <begin position="82"/>
        <end position="484"/>
    </location>
</feature>
<evidence type="ECO:0000256" key="1">
    <source>
        <dbReference type="ARBA" id="ARBA00009005"/>
    </source>
</evidence>
<evidence type="ECO:0000313" key="5">
    <source>
        <dbReference type="Proteomes" id="UP000823388"/>
    </source>
</evidence>
<evidence type="ECO:0000259" key="3">
    <source>
        <dbReference type="Pfam" id="PF00656"/>
    </source>
</evidence>
<evidence type="ECO:0000256" key="2">
    <source>
        <dbReference type="SAM" id="MobiDB-lite"/>
    </source>
</evidence>
<evidence type="ECO:0000313" key="4">
    <source>
        <dbReference type="EMBL" id="KAG2618398.1"/>
    </source>
</evidence>
<gene>
    <name evidence="4" type="ORF">PVAP13_3NG079557</name>
</gene>
<dbReference type="Gene3D" id="3.40.50.12660">
    <property type="match status" value="2"/>
</dbReference>
<dbReference type="Proteomes" id="UP000823388">
    <property type="component" value="Chromosome 3N"/>
</dbReference>
<keyword evidence="5" id="KW-1185">Reference proteome</keyword>
<dbReference type="InterPro" id="IPR011600">
    <property type="entry name" value="Pept_C14_caspase"/>
</dbReference>
<dbReference type="EMBL" id="CM029042">
    <property type="protein sequence ID" value="KAG2618398.1"/>
    <property type="molecule type" value="Genomic_DNA"/>
</dbReference>
<dbReference type="InterPro" id="IPR050452">
    <property type="entry name" value="Metacaspase"/>
</dbReference>
<feature type="compositionally biased region" description="Basic residues" evidence="2">
    <location>
        <begin position="56"/>
        <end position="67"/>
    </location>
</feature>
<sequence length="494" mass="52800">MPGECNARLALGAPPTPARAARSAPRKRQWTRQLVARATDPIESHSGCHQPIRPGPGHHHNSQRRLRASSADEAMGQAAMGRKRAVLVGINYVGRGDDELKGCLNDVARMRRCLVDRFGFDGADIRVLADADPSTPPPTGANIRRELERLVGDARPGDTLFFHYSGHGLQLPAETGEDDDTGYDECIVPCDGNLIKDHDFKELVAKVPDGCLLTIVSDSCHSGGLIDKAKEQIGNSTKQNRSQQTADQQETRPPSGTSLLGTIHDVFESLSNHLLRFGSQQSGHGQSNGSTELDMKAELTTVTAHASVKSRSLPLSAFIEMLRENTGEDDVGVGTIRATLFRHFGDDASPKVKKFVQAMAAGKLRRRDGKLPEGGDGGQVETLSRAALASGQEARGVKEVYAGTAASVPLPRNGVLISGCQTDQTSGDATTAEGVSYGLLSNAIRTILARNKHGAVTNRELVLKARELLSKQGATAQQPGLYCSDEHASAPFIC</sequence>
<comment type="caution">
    <text evidence="4">The sequence shown here is derived from an EMBL/GenBank/DDBJ whole genome shotgun (WGS) entry which is preliminary data.</text>
</comment>
<protein>
    <recommendedName>
        <fullName evidence="3">Peptidase C14 caspase domain-containing protein</fullName>
    </recommendedName>
</protein>